<reference evidence="1 2" key="1">
    <citation type="journal article" date="2009" name="PLoS Pathog.">
        <title>Genomic evidence for the evolution of Streptococcus equi: host restriction, increased virulence, and genetic exchange with human pathogens.</title>
        <authorList>
            <person name="Holden M.T.G."/>
            <person name="Heather Z."/>
            <person name="Paillot R."/>
            <person name="Steward K.F."/>
            <person name="Webb K."/>
            <person name="Ainslie F."/>
            <person name="Jourdan T."/>
            <person name="Bason N.C."/>
            <person name="Holroyd N.E."/>
            <person name="Mungall K."/>
            <person name="Quail M.A."/>
            <person name="Sanders M."/>
            <person name="Simmonds M."/>
            <person name="Willey D."/>
            <person name="Brooks K."/>
            <person name="Aanensen D.M."/>
            <person name="Spratt B.G."/>
            <person name="Jolley K.A."/>
            <person name="Maiden M.C.J."/>
            <person name="Kehoe M."/>
            <person name="Chanter N."/>
            <person name="Bentley S.D."/>
            <person name="Robinson C."/>
            <person name="Maskell D.J."/>
            <person name="Parkhill J."/>
            <person name="Waller A.S."/>
        </authorList>
    </citation>
    <scope>NUCLEOTIDE SEQUENCE [LARGE SCALE GENOMIC DNA]</scope>
    <source>
        <strain evidence="1 2">4047</strain>
    </source>
</reference>
<protein>
    <submittedName>
        <fullName evidence="1">Putative bacteriocin immunity protein</fullName>
    </submittedName>
</protein>
<dbReference type="Proteomes" id="UP000001365">
    <property type="component" value="Chromosome"/>
</dbReference>
<accession>C0MC56</accession>
<organism evidence="1 2">
    <name type="scientific">Streptococcus equi subsp. equi (strain 4047)</name>
    <dbReference type="NCBI Taxonomy" id="553482"/>
    <lineage>
        <taxon>Bacteria</taxon>
        <taxon>Bacillati</taxon>
        <taxon>Bacillota</taxon>
        <taxon>Bacilli</taxon>
        <taxon>Lactobacillales</taxon>
        <taxon>Streptococcaceae</taxon>
        <taxon>Streptococcus</taxon>
    </lineage>
</organism>
<dbReference type="KEGG" id="seu:SEQ_1707"/>
<evidence type="ECO:0000313" key="2">
    <source>
        <dbReference type="Proteomes" id="UP000001365"/>
    </source>
</evidence>
<dbReference type="Pfam" id="PF08951">
    <property type="entry name" value="EntA_Immun"/>
    <property type="match status" value="1"/>
</dbReference>
<dbReference type="GO" id="GO:0030153">
    <property type="term" value="P:bacteriocin immunity"/>
    <property type="evidence" value="ECO:0007669"/>
    <property type="project" value="InterPro"/>
</dbReference>
<evidence type="ECO:0000313" key="1">
    <source>
        <dbReference type="EMBL" id="CAW94771.1"/>
    </source>
</evidence>
<dbReference type="InterPro" id="IPR015046">
    <property type="entry name" value="LciA_Immunity-like"/>
</dbReference>
<dbReference type="EMBL" id="FM204883">
    <property type="protein sequence ID" value="CAW94771.1"/>
    <property type="molecule type" value="Genomic_DNA"/>
</dbReference>
<proteinExistence type="predicted"/>
<sequence>MGMLTQEEILNKVYNLILDPTLTSEERVILVRFKDRVGESSNFDREVMMLSESLRQLAVKQIRVETMSVEMAKFYKEISTYKECDKQLGRGLISLGVIRR</sequence>
<dbReference type="HOGENOM" id="CLU_166209_0_0_9"/>
<dbReference type="AlphaFoldDB" id="C0MC56"/>
<gene>
    <name evidence="1" type="ordered locus">SEQ_1707</name>
</gene>
<name>C0MC56_STRE4</name>
<dbReference type="CDD" id="cd21059">
    <property type="entry name" value="LciA-like"/>
    <property type="match status" value="1"/>
</dbReference>